<dbReference type="EC" id="2.3.2.27" evidence="10"/>
<dbReference type="PANTHER" id="PTHR21497">
    <property type="entry name" value="UBIQUITIN LIGASE E3 ALPHA-RELATED"/>
    <property type="match status" value="1"/>
</dbReference>
<dbReference type="InterPro" id="IPR036390">
    <property type="entry name" value="WH_DNA-bd_sf"/>
</dbReference>
<dbReference type="Pfam" id="PF02207">
    <property type="entry name" value="zf-UBR"/>
    <property type="match status" value="1"/>
</dbReference>
<dbReference type="Pfam" id="PF02617">
    <property type="entry name" value="ClpS"/>
    <property type="match status" value="1"/>
</dbReference>
<comment type="function">
    <text evidence="10">Ubiquitin ligase protein which is a component of the N-end rule pathway. Recognizes and binds to proteins bearing specific N-terminal residues that are destabilizing according to the N-end rule, leading to their ubiquitination and subsequent degradation.</text>
</comment>
<evidence type="ECO:0000256" key="10">
    <source>
        <dbReference type="RuleBase" id="RU366018"/>
    </source>
</evidence>
<evidence type="ECO:0000256" key="11">
    <source>
        <dbReference type="SAM" id="MobiDB-lite"/>
    </source>
</evidence>
<evidence type="ECO:0000256" key="2">
    <source>
        <dbReference type="ARBA" id="ARBA00004906"/>
    </source>
</evidence>
<dbReference type="Pfam" id="PF22960">
    <property type="entry name" value="WHD_UBR1"/>
    <property type="match status" value="1"/>
</dbReference>
<dbReference type="Gene3D" id="2.10.110.30">
    <property type="match status" value="1"/>
</dbReference>
<evidence type="ECO:0000313" key="14">
    <source>
        <dbReference type="Proteomes" id="UP000030746"/>
    </source>
</evidence>
<dbReference type="InterPro" id="IPR014719">
    <property type="entry name" value="Ribosomal_bL12_C/ClpS-like"/>
</dbReference>
<dbReference type="GO" id="GO:0071596">
    <property type="term" value="P:ubiquitin-dependent protein catabolic process via the N-end rule pathway"/>
    <property type="evidence" value="ECO:0007669"/>
    <property type="project" value="UniProtKB-UniRule"/>
</dbReference>
<evidence type="ECO:0000256" key="4">
    <source>
        <dbReference type="ARBA" id="ARBA00022723"/>
    </source>
</evidence>
<dbReference type="STRING" id="225164.V4ARY1"/>
<dbReference type="KEGG" id="lgi:LOTGIDRAFT_115669"/>
<gene>
    <name evidence="13" type="ORF">LOTGIDRAFT_115669</name>
</gene>
<dbReference type="InterPro" id="IPR042065">
    <property type="entry name" value="E3_ELL-like"/>
</dbReference>
<evidence type="ECO:0000256" key="5">
    <source>
        <dbReference type="ARBA" id="ARBA00022771"/>
    </source>
</evidence>
<keyword evidence="4 10" id="KW-0479">Metal-binding</keyword>
<feature type="non-terminal residue" evidence="13">
    <location>
        <position position="1"/>
    </location>
</feature>
<keyword evidence="7 10" id="KW-0862">Zinc</keyword>
<dbReference type="RefSeq" id="XP_009052822.1">
    <property type="nucleotide sequence ID" value="XM_009054574.1"/>
</dbReference>
<dbReference type="GO" id="GO:0061630">
    <property type="term" value="F:ubiquitin protein ligase activity"/>
    <property type="evidence" value="ECO:0007669"/>
    <property type="project" value="UniProtKB-UniRule"/>
</dbReference>
<evidence type="ECO:0000256" key="3">
    <source>
        <dbReference type="ARBA" id="ARBA00022679"/>
    </source>
</evidence>
<proteinExistence type="inferred from homology"/>
<dbReference type="InterPro" id="IPR044046">
    <property type="entry name" value="E3_ligase_UBR-like_C"/>
</dbReference>
<keyword evidence="5 10" id="KW-0863">Zinc-finger</keyword>
<dbReference type="GO" id="GO:0000151">
    <property type="term" value="C:ubiquitin ligase complex"/>
    <property type="evidence" value="ECO:0007669"/>
    <property type="project" value="TreeGrafter"/>
</dbReference>
<dbReference type="UniPathway" id="UPA00143"/>
<dbReference type="CTD" id="20231254"/>
<dbReference type="InterPro" id="IPR003126">
    <property type="entry name" value="Znf_UBR"/>
</dbReference>
<dbReference type="HOGENOM" id="CLU_001801_2_0_1"/>
<reference evidence="13 14" key="1">
    <citation type="journal article" date="2013" name="Nature">
        <title>Insights into bilaterian evolution from three spiralian genomes.</title>
        <authorList>
            <person name="Simakov O."/>
            <person name="Marletaz F."/>
            <person name="Cho S.J."/>
            <person name="Edsinger-Gonzales E."/>
            <person name="Havlak P."/>
            <person name="Hellsten U."/>
            <person name="Kuo D.H."/>
            <person name="Larsson T."/>
            <person name="Lv J."/>
            <person name="Arendt D."/>
            <person name="Savage R."/>
            <person name="Osoegawa K."/>
            <person name="de Jong P."/>
            <person name="Grimwood J."/>
            <person name="Chapman J.A."/>
            <person name="Shapiro H."/>
            <person name="Aerts A."/>
            <person name="Otillar R.P."/>
            <person name="Terry A.Y."/>
            <person name="Boore J.L."/>
            <person name="Grigoriev I.V."/>
            <person name="Lindberg D.R."/>
            <person name="Seaver E.C."/>
            <person name="Weisblat D.A."/>
            <person name="Putnam N.H."/>
            <person name="Rokhsar D.S."/>
        </authorList>
    </citation>
    <scope>NUCLEOTIDE SEQUENCE [LARGE SCALE GENOMIC DNA]</scope>
</reference>
<dbReference type="Pfam" id="PF18995">
    <property type="entry name" value="PRT6_C"/>
    <property type="match status" value="1"/>
</dbReference>
<dbReference type="InterPro" id="IPR003769">
    <property type="entry name" value="ClpS_core"/>
</dbReference>
<dbReference type="FunFam" id="3.30.1390.10:FF:000003">
    <property type="entry name" value="E3 ubiquitin-protein ligase UBR2 isoform X1"/>
    <property type="match status" value="1"/>
</dbReference>
<keyword evidence="3 10" id="KW-0808">Transferase</keyword>
<dbReference type="EMBL" id="KB201459">
    <property type="protein sequence ID" value="ESO96461.1"/>
    <property type="molecule type" value="Genomic_DNA"/>
</dbReference>
<evidence type="ECO:0000259" key="12">
    <source>
        <dbReference type="PROSITE" id="PS51157"/>
    </source>
</evidence>
<feature type="zinc finger region" description="UBR-type" evidence="9">
    <location>
        <begin position="40"/>
        <end position="111"/>
    </location>
</feature>
<dbReference type="OrthoDB" id="26387at2759"/>
<evidence type="ECO:0000256" key="9">
    <source>
        <dbReference type="PROSITE-ProRule" id="PRU00508"/>
    </source>
</evidence>
<comment type="similarity">
    <text evidence="8 10">Belongs to the E3 ubiquitin-protein ligase UBR1-like family.</text>
</comment>
<dbReference type="PROSITE" id="PS51157">
    <property type="entry name" value="ZF_UBR"/>
    <property type="match status" value="1"/>
</dbReference>
<dbReference type="SMART" id="SM00396">
    <property type="entry name" value="ZnF_UBR1"/>
    <property type="match status" value="1"/>
</dbReference>
<dbReference type="GO" id="GO:0008270">
    <property type="term" value="F:zinc ion binding"/>
    <property type="evidence" value="ECO:0007669"/>
    <property type="project" value="UniProtKB-UniRule"/>
</dbReference>
<organism evidence="13 14">
    <name type="scientific">Lottia gigantea</name>
    <name type="common">Giant owl limpet</name>
    <dbReference type="NCBI Taxonomy" id="225164"/>
    <lineage>
        <taxon>Eukaryota</taxon>
        <taxon>Metazoa</taxon>
        <taxon>Spiralia</taxon>
        <taxon>Lophotrochozoa</taxon>
        <taxon>Mollusca</taxon>
        <taxon>Gastropoda</taxon>
        <taxon>Patellogastropoda</taxon>
        <taxon>Lottioidea</taxon>
        <taxon>Lottiidae</taxon>
        <taxon>Lottia</taxon>
    </lineage>
</organism>
<dbReference type="GeneID" id="20231254"/>
<comment type="catalytic activity">
    <reaction evidence="1 10">
        <text>S-ubiquitinyl-[E2 ubiquitin-conjugating enzyme]-L-cysteine + [acceptor protein]-L-lysine = [E2 ubiquitin-conjugating enzyme]-L-cysteine + N(6)-ubiquitinyl-[acceptor protein]-L-lysine.</text>
        <dbReference type="EC" id="2.3.2.27"/>
    </reaction>
</comment>
<dbReference type="Gene3D" id="3.30.1390.10">
    <property type="match status" value="1"/>
</dbReference>
<feature type="region of interest" description="Disordered" evidence="11">
    <location>
        <begin position="794"/>
        <end position="818"/>
    </location>
</feature>
<comment type="pathway">
    <text evidence="2 10">Protein modification; protein ubiquitination.</text>
</comment>
<evidence type="ECO:0000256" key="1">
    <source>
        <dbReference type="ARBA" id="ARBA00000900"/>
    </source>
</evidence>
<dbReference type="Proteomes" id="UP000030746">
    <property type="component" value="Unassembled WGS sequence"/>
</dbReference>
<dbReference type="GO" id="GO:0016567">
    <property type="term" value="P:protein ubiquitination"/>
    <property type="evidence" value="ECO:0007669"/>
    <property type="project" value="UniProtKB-UniRule"/>
</dbReference>
<evidence type="ECO:0000256" key="8">
    <source>
        <dbReference type="ARBA" id="ARBA00046341"/>
    </source>
</evidence>
<dbReference type="FunFam" id="2.10.110.30:FF:000001">
    <property type="entry name" value="E3 ubiquitin-protein ligase UBR2 isoform 1"/>
    <property type="match status" value="1"/>
</dbReference>
<evidence type="ECO:0000256" key="6">
    <source>
        <dbReference type="ARBA" id="ARBA00022786"/>
    </source>
</evidence>
<dbReference type="SUPFAM" id="SSF46785">
    <property type="entry name" value="Winged helix' DNA-binding domain"/>
    <property type="match status" value="1"/>
</dbReference>
<dbReference type="GO" id="GO:0005737">
    <property type="term" value="C:cytoplasm"/>
    <property type="evidence" value="ECO:0007669"/>
    <property type="project" value="TreeGrafter"/>
</dbReference>
<feature type="domain" description="UBR-type" evidence="12">
    <location>
        <begin position="40"/>
        <end position="111"/>
    </location>
</feature>
<name>V4ARY1_LOTGI</name>
<dbReference type="InterPro" id="IPR039164">
    <property type="entry name" value="UBR1-like"/>
</dbReference>
<accession>V4ARY1</accession>
<dbReference type="PANTHER" id="PTHR21497:SF24">
    <property type="entry name" value="E3 UBIQUITIN-PROTEIN LIGASE UBR1"/>
    <property type="match status" value="1"/>
</dbReference>
<protein>
    <recommendedName>
        <fullName evidence="10">E3 ubiquitin-protein ligase</fullName>
        <ecNumber evidence="10">2.3.2.27</ecNumber>
    </recommendedName>
</protein>
<dbReference type="OMA" id="GEASYMC"/>
<evidence type="ECO:0000313" key="13">
    <source>
        <dbReference type="EMBL" id="ESO96461.1"/>
    </source>
</evidence>
<sequence>PGKEERLAEKLLFRPMEEFICDGNPEEVFRNLKEKDKPSQICGHGFKTGEPTYSCRDCATDPTCVLCISCFQKSPHREHRYKMSASGGGGYCDCGDPEAWKIEPFCEQHKPKMEADEDFNPMDELPSDLSDRASALFLSALKYCVDLLTWDECVNLPDGLELEEEDLDNVYHCILFNDEVHTYDQVIQTLQKAVECTEKEAEDFATVVDREGRTSVLTGGNADCVKSKEIIQKSTSRQGRKPLKCYVMHSSVIAHQNFALKLLHWLQEVISKSDGLRRLFCLLSMQNMDDESISSLMERLLLSDTQLWKAARVQSHQLLMAGVLMDQECKKKFAIIFTKHYRALMNDFCLDDHNHDVSVISLTVQIFTVPSLARMLIKKYNLLETILRAYLEPCEKKKNAQGTLSFDRNERNPVFKRSWYMFFDLKYALICKPGESEWDEELQTNFLRGLQALLELLSAMQGMDCVQRQTGHHQEFEPEWEGAFNLQLKLDVNLVLFADWCSSNKSVLLRAYKATLDALYKHERRRELFRYKLFIVVGSHSVRCIKYDVSSQPVSIHLPLTRFLAALHVHLEKFALSFNSPELTTLLEVKPVDLIEAPLRTQVMIAQTQAGMWRRNGFSLLNQIHFYQNVRCRSEMYDRDVIMLQVVISLFSKYSRVHLAENYEMLDYDIPGGQGQEDSLRQTIMLAEEFFNLLIVILEERFLPGVGQVTDKDVVKREIIHQLCISPMAHSELTKALPEDANHETGVEDVVKDVADFKKPSGKGKGKYELKEEFYDSYCPFFYHYSKAEQIKSEDAQRKRKKAANKDQSLPPPFPPSLTKQFQPMVNILQSEVMIHVFQIILKRTAAARSRSWSEPQFERVLYLIGLGLHEQVRAIHENNPHYDFISIAMRDFLKNFDAVISGDHSIYNLLKSLVNHANLTQDPSKDLLAWVLTKFREVRLLKNPDESAGLEHVSSSTDLAAEAEKKKKAEKAAKKRAKVMVKLAQMQKAFIKDNTELFESICTEMKSAGSDMDVSEPSHTDFPVALGQGRNNVATASPTMATCILCQEEQEVCVNGKAMVLAAYIQRSTVLSQNRTKHLENGDEFDPLYMTSDLFTGTKTGSCGHIMHHECWQKYCEMIIAEEKRRPLRFRQALSFDIDKQEYLCPLCESLSNTVMPIVPSLHKLVTHNINEVDLTFDDWLDGIQKTVENSIQKQHDQQSQGMKTFISAPLHGCFSEGMREMMKKFARDVYCFGLGVEPDDENGRVPIMAWSTCAFTIQSIEQTLELEKKALFDAVPSRQSELLSSLVKYSAVCSQVMPTDTVKQHCVRLLTALIPQEKLKLKSECPSIVDLDMFHYLVILGMTLPTLYAEQQQSSISTIPSGGLNDNHALHLVLTAHLVQILLTYNPQPNGMNNPSYFLSFSIMSEISPSPWQLNQYIRRAVSPFLRCATIFYHHLTGIPAPPELQETSTGSNVEFDVLCKYLSLPTTLTCLLESSGKTISALIQSWCKSSKTQERMTASSQPVISYPRPVNQLVHLPDDYSQLINQASTFTCPKSDGDDSQAPTMCLVCGTTLCSQSYCCRTNIDGLQTPVGAATAHAHYCNAGVGIFLRVRECQVLLLSGRIKGCFVPPPYLDDYGETDQGLRRGNPLHLCPDQYKHLHSIWFKHSIPQTIAHSIQFNKSFPAIDWHNL</sequence>
<keyword evidence="6 10" id="KW-0833">Ubl conjugation pathway</keyword>
<dbReference type="Gene3D" id="1.10.10.2670">
    <property type="entry name" value="E3 ubiquitin-protein ligase"/>
    <property type="match status" value="1"/>
</dbReference>
<evidence type="ECO:0000256" key="7">
    <source>
        <dbReference type="ARBA" id="ARBA00022833"/>
    </source>
</evidence>
<dbReference type="InterPro" id="IPR055194">
    <property type="entry name" value="UBR1-like_WH"/>
</dbReference>
<keyword evidence="14" id="KW-1185">Reference proteome</keyword>
<dbReference type="SUPFAM" id="SSF54736">
    <property type="entry name" value="ClpS-like"/>
    <property type="match status" value="1"/>
</dbReference>